<dbReference type="PANTHER" id="PTHR43792:SF1">
    <property type="entry name" value="N-ACETYLTRANSFERASE DOMAIN-CONTAINING PROTEIN"/>
    <property type="match status" value="1"/>
</dbReference>
<name>A0ABT3NWL6_9PROT</name>
<dbReference type="PROSITE" id="PS51186">
    <property type="entry name" value="GNAT"/>
    <property type="match status" value="1"/>
</dbReference>
<reference evidence="2 3" key="1">
    <citation type="submission" date="2022-10" db="EMBL/GenBank/DDBJ databases">
        <title>Roseococcus glaciei nov., sp. nov., isolated from glacier.</title>
        <authorList>
            <person name="Liu Q."/>
            <person name="Xin Y.-H."/>
        </authorList>
    </citation>
    <scope>NUCLEOTIDE SEQUENCE [LARGE SCALE GENOMIC DNA]</scope>
    <source>
        <strain evidence="2 3">MDT2-1-1</strain>
    </source>
</reference>
<comment type="caution">
    <text evidence="2">The sequence shown here is derived from an EMBL/GenBank/DDBJ whole genome shotgun (WGS) entry which is preliminary data.</text>
</comment>
<dbReference type="InterPro" id="IPR051531">
    <property type="entry name" value="N-acetyltransferase"/>
</dbReference>
<organism evidence="2 3">
    <name type="scientific">Sabulicella glaciei</name>
    <dbReference type="NCBI Taxonomy" id="2984948"/>
    <lineage>
        <taxon>Bacteria</taxon>
        <taxon>Pseudomonadati</taxon>
        <taxon>Pseudomonadota</taxon>
        <taxon>Alphaproteobacteria</taxon>
        <taxon>Acetobacterales</taxon>
        <taxon>Acetobacteraceae</taxon>
        <taxon>Sabulicella</taxon>
    </lineage>
</organism>
<evidence type="ECO:0000259" key="1">
    <source>
        <dbReference type="PROSITE" id="PS51186"/>
    </source>
</evidence>
<evidence type="ECO:0000313" key="2">
    <source>
        <dbReference type="EMBL" id="MCW8086553.1"/>
    </source>
</evidence>
<protein>
    <submittedName>
        <fullName evidence="2">GNAT family N-acetyltransferase</fullName>
    </submittedName>
</protein>
<keyword evidence="3" id="KW-1185">Reference proteome</keyword>
<proteinExistence type="predicted"/>
<dbReference type="InterPro" id="IPR016181">
    <property type="entry name" value="Acyl_CoA_acyltransferase"/>
</dbReference>
<dbReference type="SUPFAM" id="SSF55729">
    <property type="entry name" value="Acyl-CoA N-acyltransferases (Nat)"/>
    <property type="match status" value="1"/>
</dbReference>
<dbReference type="Proteomes" id="UP001526430">
    <property type="component" value="Unassembled WGS sequence"/>
</dbReference>
<feature type="domain" description="N-acetyltransferase" evidence="1">
    <location>
        <begin position="9"/>
        <end position="175"/>
    </location>
</feature>
<dbReference type="EMBL" id="JAPFQI010000009">
    <property type="protein sequence ID" value="MCW8086553.1"/>
    <property type="molecule type" value="Genomic_DNA"/>
</dbReference>
<dbReference type="Gene3D" id="3.40.630.30">
    <property type="match status" value="1"/>
</dbReference>
<dbReference type="InterPro" id="IPR000182">
    <property type="entry name" value="GNAT_dom"/>
</dbReference>
<gene>
    <name evidence="2" type="ORF">OF850_13010</name>
</gene>
<dbReference type="PANTHER" id="PTHR43792">
    <property type="entry name" value="GNAT FAMILY, PUTATIVE (AFU_ORTHOLOGUE AFUA_3G00765)-RELATED-RELATED"/>
    <property type="match status" value="1"/>
</dbReference>
<dbReference type="Pfam" id="PF13302">
    <property type="entry name" value="Acetyltransf_3"/>
    <property type="match status" value="1"/>
</dbReference>
<dbReference type="RefSeq" id="WP_301590618.1">
    <property type="nucleotide sequence ID" value="NZ_JAPFQI010000009.1"/>
</dbReference>
<evidence type="ECO:0000313" key="3">
    <source>
        <dbReference type="Proteomes" id="UP001526430"/>
    </source>
</evidence>
<sequence>MTVLGTPRLVLRPLEAADDGEFAALNGDAEVMRHFSAPLTRIESDTMRARLQARWREEGFAFAGAFLPEGGLAGMVGLMRVRPDMPFAPAVEIGWRIAVAHQRRGFAEEAARAWIAHGFGALGLGEIVAFTVPANEPSWRLMEKLGMRRAGEFEHPALPEGHALRRHLLYRLARPG</sequence>
<accession>A0ABT3NWL6</accession>